<dbReference type="Proteomes" id="UP000308199">
    <property type="component" value="Unassembled WGS sequence"/>
</dbReference>
<dbReference type="PANTHER" id="PTHR41813">
    <property type="entry name" value="REGULATOR PAB1642, PUTATIVE (AFU_ORTHOLOGUE AFUA_3G11955)-RELATED"/>
    <property type="match status" value="1"/>
</dbReference>
<organism evidence="2 3">
    <name type="scientific">Phellinidium pouzarii</name>
    <dbReference type="NCBI Taxonomy" id="167371"/>
    <lineage>
        <taxon>Eukaryota</taxon>
        <taxon>Fungi</taxon>
        <taxon>Dikarya</taxon>
        <taxon>Basidiomycota</taxon>
        <taxon>Agaricomycotina</taxon>
        <taxon>Agaricomycetes</taxon>
        <taxon>Hymenochaetales</taxon>
        <taxon>Hymenochaetaceae</taxon>
        <taxon>Phellinidium</taxon>
    </lineage>
</organism>
<sequence>MSERSLTKYLSLSSNTTKPYKYATEHAFLHAARERTLNSRALSLWLSQDRIYAAHAYPRFIGALIAKIPFSAHHGIRSVQEARNQRILALLTFSLQNVVREAGFFLQAAEKHGLDLEGWNERAPTKSYVAEMARVSSWGTLEEGLVYLDAWTFVAGGSNSEFPEDSSAGRAIDELVENWTNIEFIKFVEELREVVDDLGIEQGSDLWTRSEAMWNRTIELEADFWPELGEENL</sequence>
<proteinExistence type="predicted"/>
<evidence type="ECO:0000259" key="1">
    <source>
        <dbReference type="Pfam" id="PF03070"/>
    </source>
</evidence>
<evidence type="ECO:0000313" key="2">
    <source>
        <dbReference type="EMBL" id="THG98412.1"/>
    </source>
</evidence>
<dbReference type="GO" id="GO:0006772">
    <property type="term" value="P:thiamine metabolic process"/>
    <property type="evidence" value="ECO:0007669"/>
    <property type="project" value="UniProtKB-ARBA"/>
</dbReference>
<feature type="non-terminal residue" evidence="2">
    <location>
        <position position="233"/>
    </location>
</feature>
<dbReference type="InterPro" id="IPR004305">
    <property type="entry name" value="Thiaminase-2/PQQC"/>
</dbReference>
<dbReference type="EMBL" id="SGPK01000740">
    <property type="protein sequence ID" value="THG98412.1"/>
    <property type="molecule type" value="Genomic_DNA"/>
</dbReference>
<dbReference type="Pfam" id="PF03070">
    <property type="entry name" value="TENA_THI-4"/>
    <property type="match status" value="1"/>
</dbReference>
<dbReference type="AlphaFoldDB" id="A0A4V3XAK1"/>
<reference evidence="2 3" key="1">
    <citation type="submission" date="2019-02" db="EMBL/GenBank/DDBJ databases">
        <title>Genome sequencing of the rare red list fungi Phellinidium pouzarii.</title>
        <authorList>
            <person name="Buettner E."/>
            <person name="Kellner H."/>
        </authorList>
    </citation>
    <scope>NUCLEOTIDE SEQUENCE [LARGE SCALE GENOMIC DNA]</scope>
    <source>
        <strain evidence="2 3">DSM 108285</strain>
    </source>
</reference>
<comment type="caution">
    <text evidence="2">The sequence shown here is derived from an EMBL/GenBank/DDBJ whole genome shotgun (WGS) entry which is preliminary data.</text>
</comment>
<evidence type="ECO:0000313" key="3">
    <source>
        <dbReference type="Proteomes" id="UP000308199"/>
    </source>
</evidence>
<dbReference type="OrthoDB" id="37730at2759"/>
<protein>
    <recommendedName>
        <fullName evidence="1">Thiaminase-2/PQQC domain-containing protein</fullName>
    </recommendedName>
</protein>
<dbReference type="InterPro" id="IPR016084">
    <property type="entry name" value="Haem_Oase-like_multi-hlx"/>
</dbReference>
<name>A0A4V3XAK1_9AGAM</name>
<dbReference type="Gene3D" id="1.20.910.10">
    <property type="entry name" value="Heme oxygenase-like"/>
    <property type="match status" value="1"/>
</dbReference>
<accession>A0A4V3XAK1</accession>
<keyword evidence="3" id="KW-1185">Reference proteome</keyword>
<dbReference type="SUPFAM" id="SSF48613">
    <property type="entry name" value="Heme oxygenase-like"/>
    <property type="match status" value="1"/>
</dbReference>
<feature type="domain" description="Thiaminase-2/PQQC" evidence="1">
    <location>
        <begin position="21"/>
        <end position="226"/>
    </location>
</feature>
<dbReference type="InterPro" id="IPR053261">
    <property type="entry name" value="Polyketide-peptide_reg"/>
</dbReference>
<dbReference type="CDD" id="cd19357">
    <property type="entry name" value="TenA_E_At3g16990-like"/>
    <property type="match status" value="1"/>
</dbReference>
<dbReference type="PANTHER" id="PTHR41813:SF2">
    <property type="entry name" value="REGULATOR PAB1642, PUTATIVE (AFU_ORTHOLOGUE AFUA_3G11955)-RELATED"/>
    <property type="match status" value="1"/>
</dbReference>
<gene>
    <name evidence="2" type="ORF">EW145_g7430</name>
</gene>